<evidence type="ECO:0000313" key="6">
    <source>
        <dbReference type="Proteomes" id="UP001610446"/>
    </source>
</evidence>
<dbReference type="InterPro" id="IPR003213">
    <property type="entry name" value="Cyt_c_oxidase_su6B"/>
</dbReference>
<evidence type="ECO:0000313" key="5">
    <source>
        <dbReference type="EMBL" id="KAL2828831.1"/>
    </source>
</evidence>
<keyword evidence="4" id="KW-1015">Disulfide bond</keyword>
<reference evidence="5 6" key="1">
    <citation type="submission" date="2024-07" db="EMBL/GenBank/DDBJ databases">
        <title>Section-level genome sequencing and comparative genomics of Aspergillus sections Usti and Cavernicolus.</title>
        <authorList>
            <consortium name="Lawrence Berkeley National Laboratory"/>
            <person name="Nybo J.L."/>
            <person name="Vesth T.C."/>
            <person name="Theobald S."/>
            <person name="Frisvad J.C."/>
            <person name="Larsen T.O."/>
            <person name="Kjaerboelling I."/>
            <person name="Rothschild-Mancinelli K."/>
            <person name="Lyhne E.K."/>
            <person name="Kogle M.E."/>
            <person name="Barry K."/>
            <person name="Clum A."/>
            <person name="Na H."/>
            <person name="Ledsgaard L."/>
            <person name="Lin J."/>
            <person name="Lipzen A."/>
            <person name="Kuo A."/>
            <person name="Riley R."/>
            <person name="Mondo S."/>
            <person name="Labutti K."/>
            <person name="Haridas S."/>
            <person name="Pangalinan J."/>
            <person name="Salamov A.A."/>
            <person name="Simmons B.A."/>
            <person name="Magnuson J.K."/>
            <person name="Chen J."/>
            <person name="Drula E."/>
            <person name="Henrissat B."/>
            <person name="Wiebenga A."/>
            <person name="Lubbers R.J."/>
            <person name="Gomes A.C."/>
            <person name="Makela M.R."/>
            <person name="Stajich J."/>
            <person name="Grigoriev I.V."/>
            <person name="Mortensen U.H."/>
            <person name="De Vries R.P."/>
            <person name="Baker S.E."/>
            <person name="Andersen M.R."/>
        </authorList>
    </citation>
    <scope>NUCLEOTIDE SEQUENCE [LARGE SCALE GENOMIC DNA]</scope>
    <source>
        <strain evidence="5 6">CBS 123904</strain>
    </source>
</reference>
<proteinExistence type="inferred from homology"/>
<dbReference type="Proteomes" id="UP001610446">
    <property type="component" value="Unassembled WGS sequence"/>
</dbReference>
<dbReference type="CDD" id="cd00926">
    <property type="entry name" value="Cyt_c_Oxidase_VIb"/>
    <property type="match status" value="1"/>
</dbReference>
<dbReference type="SUPFAM" id="SSF47694">
    <property type="entry name" value="Cytochrome c oxidase subunit h"/>
    <property type="match status" value="1"/>
</dbReference>
<comment type="similarity">
    <text evidence="2">Belongs to the cytochrome c oxidase subunit 6B family.</text>
</comment>
<organism evidence="5 6">
    <name type="scientific">Aspergillus pseudoustus</name>
    <dbReference type="NCBI Taxonomy" id="1810923"/>
    <lineage>
        <taxon>Eukaryota</taxon>
        <taxon>Fungi</taxon>
        <taxon>Dikarya</taxon>
        <taxon>Ascomycota</taxon>
        <taxon>Pezizomycotina</taxon>
        <taxon>Eurotiomycetes</taxon>
        <taxon>Eurotiomycetidae</taxon>
        <taxon>Eurotiales</taxon>
        <taxon>Aspergillaceae</taxon>
        <taxon>Aspergillus</taxon>
        <taxon>Aspergillus subgen. Nidulantes</taxon>
    </lineage>
</organism>
<dbReference type="InterPro" id="IPR036549">
    <property type="entry name" value="CX6/COA6-like_sf"/>
</dbReference>
<dbReference type="InterPro" id="IPR048280">
    <property type="entry name" value="COX6B-like"/>
</dbReference>
<accession>A0ABR4IM39</accession>
<evidence type="ECO:0000256" key="1">
    <source>
        <dbReference type="ARBA" id="ARBA00004173"/>
    </source>
</evidence>
<gene>
    <name evidence="5" type="ORF">BJY01DRAFT_228233</name>
</gene>
<name>A0ABR4IM39_9EURO</name>
<protein>
    <submittedName>
        <fullName evidence="5">Cytochrome c oxidase, subunit VIb</fullName>
    </submittedName>
</protein>
<dbReference type="PANTHER" id="PTHR11387">
    <property type="entry name" value="CYTOCHROME C OXIDASE SUBUNIT 6B"/>
    <property type="match status" value="1"/>
</dbReference>
<comment type="caution">
    <text evidence="5">The sequence shown here is derived from an EMBL/GenBank/DDBJ whole genome shotgun (WGS) entry which is preliminary data.</text>
</comment>
<evidence type="ECO:0000256" key="3">
    <source>
        <dbReference type="ARBA" id="ARBA00023128"/>
    </source>
</evidence>
<dbReference type="PROSITE" id="PS51808">
    <property type="entry name" value="CHCH"/>
    <property type="match status" value="1"/>
</dbReference>
<keyword evidence="6" id="KW-1185">Reference proteome</keyword>
<evidence type="ECO:0000256" key="2">
    <source>
        <dbReference type="ARBA" id="ARBA00006425"/>
    </source>
</evidence>
<evidence type="ECO:0000256" key="4">
    <source>
        <dbReference type="ARBA" id="ARBA00023157"/>
    </source>
</evidence>
<keyword evidence="3" id="KW-0496">Mitochondrion</keyword>
<dbReference type="EMBL" id="JBFXLU010000351">
    <property type="protein sequence ID" value="KAL2828831.1"/>
    <property type="molecule type" value="Genomic_DNA"/>
</dbReference>
<sequence length="119" mass="13987">MGAIPEADPDEPVETKPFKFVTGYDARFPQQNQTKHCWQNYVDYYKCTTAKGEDFRPCRQFYYAFRSLCPKAWTDRWDTQRGTFPIFSSQQKRSSNIIIDELQRPATSPPAWTGKLDLY</sequence>
<dbReference type="Pfam" id="PF02297">
    <property type="entry name" value="COX6B"/>
    <property type="match status" value="1"/>
</dbReference>
<dbReference type="Gene3D" id="1.10.10.140">
    <property type="entry name" value="Cytochrome c oxidase, subunit VIb"/>
    <property type="match status" value="1"/>
</dbReference>
<comment type="subcellular location">
    <subcellularLocation>
        <location evidence="1">Mitochondrion</location>
    </subcellularLocation>
</comment>